<feature type="compositionally biased region" description="Low complexity" evidence="1">
    <location>
        <begin position="113"/>
        <end position="122"/>
    </location>
</feature>
<dbReference type="AlphaFoldDB" id="A0A0M3K422"/>
<dbReference type="PANTHER" id="PTHR21679:SF5">
    <property type="entry name" value="DOMAIN OF UNKNOWN FUNCTION DB DOMAIN-CONTAINING PROTEIN"/>
    <property type="match status" value="1"/>
</dbReference>
<keyword evidence="4" id="KW-1185">Reference proteome</keyword>
<dbReference type="WBParaSite" id="ASIM_0001571301-mRNA-1">
    <property type="protein sequence ID" value="ASIM_0001571301-mRNA-1"/>
    <property type="gene ID" value="ASIM_0001571301"/>
</dbReference>
<feature type="region of interest" description="Disordered" evidence="1">
    <location>
        <begin position="156"/>
        <end position="177"/>
    </location>
</feature>
<evidence type="ECO:0000313" key="5">
    <source>
        <dbReference type="WBParaSite" id="ASIM_0001571301-mRNA-1"/>
    </source>
</evidence>
<dbReference type="EMBL" id="UYRR01032124">
    <property type="protein sequence ID" value="VDK54300.1"/>
    <property type="molecule type" value="Genomic_DNA"/>
</dbReference>
<protein>
    <submittedName>
        <fullName evidence="5">DB domain-containing protein</fullName>
    </submittedName>
</protein>
<dbReference type="Pfam" id="PF01682">
    <property type="entry name" value="DB"/>
    <property type="match status" value="1"/>
</dbReference>
<evidence type="ECO:0000313" key="4">
    <source>
        <dbReference type="Proteomes" id="UP000267096"/>
    </source>
</evidence>
<dbReference type="InterPro" id="IPR002602">
    <property type="entry name" value="DB"/>
</dbReference>
<reference evidence="5" key="1">
    <citation type="submission" date="2017-02" db="UniProtKB">
        <authorList>
            <consortium name="WormBaseParasite"/>
        </authorList>
    </citation>
    <scope>IDENTIFICATION</scope>
</reference>
<evidence type="ECO:0000256" key="1">
    <source>
        <dbReference type="SAM" id="MobiDB-lite"/>
    </source>
</evidence>
<sequence length="368" mass="40024">MPQSLCCTSRLQQQCASYCSGIDCADGTFIKKVLQERLSQMKPAGQRTTIAVPTEPESSFPSFISQGAGFEFSIDQRGIDSLNSNQRPIITYRNGKNDGETYHKETSGGGSSSSGIIAKSKGLPPSAEKIFPESMEVMGGSDSSENARPIALLPPSSQQNSFLTTSPHTEHSNAHHTSVAHLSQIWSIQVKPHNELRSHFNTIDSKWLNIDSLKLTPNMRTSNANLNKSSSHHKVPRPEVPPRILPVLPQIFTHPPIATTAASVIQRLITPEIDTATPRPAQCGTAPDFIPCVSTPEANARMLQCCQAKLLPIGCQNLCKYDVTQAEIKQALDQAQCSILHVAPIVECASGGQDNIDCCRYKQVAIKR</sequence>
<evidence type="ECO:0000313" key="3">
    <source>
        <dbReference type="EMBL" id="VDK54300.1"/>
    </source>
</evidence>
<dbReference type="PANTHER" id="PTHR21679">
    <property type="entry name" value="DOMAIN OF UNKNOWN FUNCTION DB DOMAIN-CONTAINING PROTEIN-RELATED"/>
    <property type="match status" value="1"/>
</dbReference>
<organism evidence="5">
    <name type="scientific">Anisakis simplex</name>
    <name type="common">Herring worm</name>
    <dbReference type="NCBI Taxonomy" id="6269"/>
    <lineage>
        <taxon>Eukaryota</taxon>
        <taxon>Metazoa</taxon>
        <taxon>Ecdysozoa</taxon>
        <taxon>Nematoda</taxon>
        <taxon>Chromadorea</taxon>
        <taxon>Rhabditida</taxon>
        <taxon>Spirurina</taxon>
        <taxon>Ascaridomorpha</taxon>
        <taxon>Ascaridoidea</taxon>
        <taxon>Anisakidae</taxon>
        <taxon>Anisakis</taxon>
        <taxon>Anisakis simplex complex</taxon>
    </lineage>
</organism>
<evidence type="ECO:0000259" key="2">
    <source>
        <dbReference type="Pfam" id="PF01682"/>
    </source>
</evidence>
<reference evidence="3 4" key="2">
    <citation type="submission" date="2018-11" db="EMBL/GenBank/DDBJ databases">
        <authorList>
            <consortium name="Pathogen Informatics"/>
        </authorList>
    </citation>
    <scope>NUCLEOTIDE SEQUENCE [LARGE SCALE GENOMIC DNA]</scope>
</reference>
<accession>A0A0M3K422</accession>
<feature type="region of interest" description="Disordered" evidence="1">
    <location>
        <begin position="92"/>
        <end position="127"/>
    </location>
</feature>
<dbReference type="OrthoDB" id="5872752at2759"/>
<feature type="domain" description="Domain of unknown function DB" evidence="2">
    <location>
        <begin position="305"/>
        <end position="365"/>
    </location>
</feature>
<gene>
    <name evidence="3" type="ORF">ASIM_LOCUS15120</name>
</gene>
<dbReference type="Proteomes" id="UP000267096">
    <property type="component" value="Unassembled WGS sequence"/>
</dbReference>
<feature type="compositionally biased region" description="Polar residues" evidence="1">
    <location>
        <begin position="156"/>
        <end position="167"/>
    </location>
</feature>
<proteinExistence type="predicted"/>
<name>A0A0M3K422_ANISI</name>
<feature type="compositionally biased region" description="Basic and acidic residues" evidence="1">
    <location>
        <begin position="95"/>
        <end position="106"/>
    </location>
</feature>